<protein>
    <submittedName>
        <fullName evidence="3">DUF4444 domain-containing protein</fullName>
    </submittedName>
</protein>
<comment type="caution">
    <text evidence="3">The sequence shown here is derived from an EMBL/GenBank/DDBJ whole genome shotgun (WGS) entry which is preliminary data.</text>
</comment>
<dbReference type="Pfam" id="PF14563">
    <property type="entry name" value="DUF4444"/>
    <property type="match status" value="1"/>
</dbReference>
<evidence type="ECO:0000259" key="2">
    <source>
        <dbReference type="Pfam" id="PF16917"/>
    </source>
</evidence>
<keyword evidence="4" id="KW-1185">Reference proteome</keyword>
<reference evidence="3" key="1">
    <citation type="submission" date="2022-10" db="EMBL/GenBank/DDBJ databases">
        <authorList>
            <person name="Yue Y."/>
        </authorList>
    </citation>
    <scope>NUCLEOTIDE SEQUENCE</scope>
    <source>
        <strain evidence="3">Z654</strain>
    </source>
</reference>
<name>A0AAE3IZS0_9RHOB</name>
<organism evidence="3 4">
    <name type="scientific">Halocynthiibacter halioticoli</name>
    <dbReference type="NCBI Taxonomy" id="2986804"/>
    <lineage>
        <taxon>Bacteria</taxon>
        <taxon>Pseudomonadati</taxon>
        <taxon>Pseudomonadota</taxon>
        <taxon>Alphaproteobacteria</taxon>
        <taxon>Rhodobacterales</taxon>
        <taxon>Paracoccaceae</taxon>
        <taxon>Halocynthiibacter</taxon>
    </lineage>
</organism>
<dbReference type="InterPro" id="IPR045864">
    <property type="entry name" value="aa-tRNA-synth_II/BPL/LPL"/>
</dbReference>
<dbReference type="SUPFAM" id="SSF55681">
    <property type="entry name" value="Class II aaRS and biotin synthetases"/>
    <property type="match status" value="1"/>
</dbReference>
<feature type="domain" description="BPL/LPL catalytic" evidence="2">
    <location>
        <begin position="4"/>
        <end position="184"/>
    </location>
</feature>
<dbReference type="InterPro" id="IPR004143">
    <property type="entry name" value="BPL_LPL_catalytic"/>
</dbReference>
<dbReference type="AlphaFoldDB" id="A0AAE3IZS0"/>
<evidence type="ECO:0000313" key="4">
    <source>
        <dbReference type="Proteomes" id="UP001208041"/>
    </source>
</evidence>
<evidence type="ECO:0000313" key="3">
    <source>
        <dbReference type="EMBL" id="MCV6825093.1"/>
    </source>
</evidence>
<dbReference type="InterPro" id="IPR028044">
    <property type="entry name" value="DUF4444"/>
</dbReference>
<dbReference type="EMBL" id="JAOYFC010000002">
    <property type="protein sequence ID" value="MCV6825093.1"/>
    <property type="molecule type" value="Genomic_DNA"/>
</dbReference>
<proteinExistence type="predicted"/>
<dbReference type="Gene3D" id="2.30.30.100">
    <property type="match status" value="1"/>
</dbReference>
<dbReference type="Pfam" id="PF16917">
    <property type="entry name" value="BPL_LplA_LipB_2"/>
    <property type="match status" value="1"/>
</dbReference>
<gene>
    <name evidence="3" type="ORF">OH136_11060</name>
</gene>
<sequence length="231" mass="24573">MVQFPPLMSGIEVPPMGDAFKAAQAHAARGCDAGLIAYSMTPDELSAAIVFAPEVPLVEAMVMLPTCGLGFQNALGALAPPEVALHLAWDGRFILNGAKCGGLRAAASNSDPAQTPDWLVVGLSVPIWPSSGEGGETPDTTALFNEGCAEIDIEQLLESWAKHTLVWVNRWEEEGTQAIHSAWSGLAWKMGDQIDMNGESGIFQGVDEDFGMLFKTSDTIKLFPLTAVLES</sequence>
<dbReference type="Gene3D" id="3.30.930.10">
    <property type="entry name" value="Bira Bifunctional Protein, Domain 2"/>
    <property type="match status" value="1"/>
</dbReference>
<dbReference type="Proteomes" id="UP001208041">
    <property type="component" value="Unassembled WGS sequence"/>
</dbReference>
<dbReference type="RefSeq" id="WP_263953919.1">
    <property type="nucleotide sequence ID" value="NZ_JAOYFC010000002.1"/>
</dbReference>
<evidence type="ECO:0000259" key="1">
    <source>
        <dbReference type="Pfam" id="PF14563"/>
    </source>
</evidence>
<feature type="domain" description="DUF4444" evidence="1">
    <location>
        <begin position="190"/>
        <end position="230"/>
    </location>
</feature>
<accession>A0AAE3IZS0</accession>